<dbReference type="EMBL" id="QHLQ01000007">
    <property type="protein sequence ID" value="NIZ61228.1"/>
    <property type="molecule type" value="Genomic_DNA"/>
</dbReference>
<dbReference type="PRINTS" id="PR00111">
    <property type="entry name" value="ABHYDROLASE"/>
</dbReference>
<dbReference type="SUPFAM" id="SSF53474">
    <property type="entry name" value="alpha/beta-Hydrolases"/>
    <property type="match status" value="1"/>
</dbReference>
<dbReference type="Pfam" id="PF00561">
    <property type="entry name" value="Abhydrolase_1"/>
    <property type="match status" value="1"/>
</dbReference>
<keyword evidence="2" id="KW-0378">Hydrolase</keyword>
<dbReference type="GO" id="GO:0016787">
    <property type="term" value="F:hydrolase activity"/>
    <property type="evidence" value="ECO:0007669"/>
    <property type="project" value="UniProtKB-KW"/>
</dbReference>
<keyword evidence="3" id="KW-1185">Reference proteome</keyword>
<evidence type="ECO:0000259" key="1">
    <source>
        <dbReference type="Pfam" id="PF00561"/>
    </source>
</evidence>
<dbReference type="InterPro" id="IPR050266">
    <property type="entry name" value="AB_hydrolase_sf"/>
</dbReference>
<dbReference type="PANTHER" id="PTHR43798">
    <property type="entry name" value="MONOACYLGLYCEROL LIPASE"/>
    <property type="match status" value="1"/>
</dbReference>
<evidence type="ECO:0000313" key="3">
    <source>
        <dbReference type="Proteomes" id="UP001429564"/>
    </source>
</evidence>
<dbReference type="PANTHER" id="PTHR43798:SF33">
    <property type="entry name" value="HYDROLASE, PUTATIVE (AFU_ORTHOLOGUE AFUA_2G14860)-RELATED"/>
    <property type="match status" value="1"/>
</dbReference>
<proteinExistence type="predicted"/>
<gene>
    <name evidence="2" type="ORF">DL239_09580</name>
</gene>
<accession>A0ABX0W8I7</accession>
<reference evidence="2 3" key="1">
    <citation type="submission" date="2018-05" db="EMBL/GenBank/DDBJ databases">
        <authorList>
            <person name="Zhang Y.-J."/>
        </authorList>
    </citation>
    <scope>NUCLEOTIDE SEQUENCE [LARGE SCALE GENOMIC DNA]</scope>
    <source>
        <strain evidence="2 3">CY04</strain>
    </source>
</reference>
<dbReference type="RefSeq" id="WP_167683786.1">
    <property type="nucleotide sequence ID" value="NZ_QHLQ01000007.1"/>
</dbReference>
<protein>
    <submittedName>
        <fullName evidence="2">Alpha/beta hydrolase</fullName>
    </submittedName>
</protein>
<dbReference type="InterPro" id="IPR029058">
    <property type="entry name" value="AB_hydrolase_fold"/>
</dbReference>
<organism evidence="2 3">
    <name type="scientific">Parasedimentitalea denitrificans</name>
    <dbReference type="NCBI Taxonomy" id="2211118"/>
    <lineage>
        <taxon>Bacteria</taxon>
        <taxon>Pseudomonadati</taxon>
        <taxon>Pseudomonadota</taxon>
        <taxon>Alphaproteobacteria</taxon>
        <taxon>Rhodobacterales</taxon>
        <taxon>Paracoccaceae</taxon>
        <taxon>Parasedimentitalea</taxon>
    </lineage>
</organism>
<dbReference type="InterPro" id="IPR000073">
    <property type="entry name" value="AB_hydrolase_1"/>
</dbReference>
<feature type="domain" description="AB hydrolase-1" evidence="1">
    <location>
        <begin position="63"/>
        <end position="276"/>
    </location>
</feature>
<dbReference type="Proteomes" id="UP001429564">
    <property type="component" value="Unassembled WGS sequence"/>
</dbReference>
<evidence type="ECO:0000313" key="2">
    <source>
        <dbReference type="EMBL" id="NIZ61228.1"/>
    </source>
</evidence>
<name>A0ABX0W8I7_9RHOB</name>
<comment type="caution">
    <text evidence="2">The sequence shown here is derived from an EMBL/GenBank/DDBJ whole genome shotgun (WGS) entry which is preliminary data.</text>
</comment>
<dbReference type="Gene3D" id="3.40.50.1820">
    <property type="entry name" value="alpha/beta hydrolase"/>
    <property type="match status" value="1"/>
</dbReference>
<sequence length="318" mass="34001">MTVLNTLGVASLAATTAFLSVTHLKTRRLARQAEELVPSVGKFQPVPGGVIHYVEMGPADAQPLVLIHGLSGQLQHFTYALADLLAPDFRLIILDRPGCGYSTRDHDQLAILPEQARMIQSFLDILEIEQPILCGHSLGGAVALAMALDAPEQIRGLALLAPLTHPVEEVGVFKGLIVHTPFVRRLMAQTVAIPAAQRNATDILQQVFAPTPCPDDFAIQAGAVLGMRPKSFVTASADATLASGNIALQSARYASELKTPGAVLFGEQDAVLSPQMNGTTMECFGLPCEMLPNQGHMLPICAPEQCNAFIRETAEKLK</sequence>